<dbReference type="PANTHER" id="PTHR46791">
    <property type="entry name" value="EXPRESSED PROTEIN"/>
    <property type="match status" value="1"/>
</dbReference>
<dbReference type="Proteomes" id="UP001279410">
    <property type="component" value="Unassembled WGS sequence"/>
</dbReference>
<evidence type="ECO:0000313" key="1">
    <source>
        <dbReference type="EMBL" id="GLD65983.1"/>
    </source>
</evidence>
<reference evidence="1" key="1">
    <citation type="submission" date="2022-08" db="EMBL/GenBank/DDBJ databases">
        <title>Genome sequencing of akame (Lates japonicus).</title>
        <authorList>
            <person name="Hashiguchi Y."/>
            <person name="Takahashi H."/>
        </authorList>
    </citation>
    <scope>NUCLEOTIDE SEQUENCE</scope>
    <source>
        <strain evidence="1">Kochi</strain>
    </source>
</reference>
<dbReference type="PANTHER" id="PTHR46791:SF13">
    <property type="entry name" value="CLR5 DOMAIN-CONTAINING PROTEIN"/>
    <property type="match status" value="1"/>
</dbReference>
<gene>
    <name evidence="1" type="ORF">AKAME5_001741500</name>
</gene>
<organism evidence="1 2">
    <name type="scientific">Lates japonicus</name>
    <name type="common">Japanese lates</name>
    <dbReference type="NCBI Taxonomy" id="270547"/>
    <lineage>
        <taxon>Eukaryota</taxon>
        <taxon>Metazoa</taxon>
        <taxon>Chordata</taxon>
        <taxon>Craniata</taxon>
        <taxon>Vertebrata</taxon>
        <taxon>Euteleostomi</taxon>
        <taxon>Actinopterygii</taxon>
        <taxon>Neopterygii</taxon>
        <taxon>Teleostei</taxon>
        <taxon>Neoteleostei</taxon>
        <taxon>Acanthomorphata</taxon>
        <taxon>Carangaria</taxon>
        <taxon>Carangaria incertae sedis</taxon>
        <taxon>Centropomidae</taxon>
        <taxon>Lates</taxon>
    </lineage>
</organism>
<dbReference type="AlphaFoldDB" id="A0AAD3N3F8"/>
<comment type="caution">
    <text evidence="1">The sequence shown here is derived from an EMBL/GenBank/DDBJ whole genome shotgun (WGS) entry which is preliminary data.</text>
</comment>
<name>A0AAD3N3F8_LATJO</name>
<accession>A0AAD3N3F8</accession>
<dbReference type="EMBL" id="BRZM01000086">
    <property type="protein sequence ID" value="GLD65983.1"/>
    <property type="molecule type" value="Genomic_DNA"/>
</dbReference>
<sequence length="132" mass="15057">MHGLKRKEYADVGEVIDFIIHQLEGPGRLHGYRWMYNKCLKNGIRANKEDVRLILAALDPDASAIRCSRRLNRGYFIQAVEEFGGCPRIVRTDAGTENVVVRDIQTYLRRSDVDSRAVRFGYGSAGRRDEVT</sequence>
<proteinExistence type="predicted"/>
<protein>
    <submittedName>
        <fullName evidence="1">Uncharacterized protein</fullName>
    </submittedName>
</protein>
<evidence type="ECO:0000313" key="2">
    <source>
        <dbReference type="Proteomes" id="UP001279410"/>
    </source>
</evidence>
<keyword evidence="2" id="KW-1185">Reference proteome</keyword>